<keyword evidence="5" id="KW-1185">Reference proteome</keyword>
<dbReference type="Gene3D" id="3.40.50.2300">
    <property type="match status" value="1"/>
</dbReference>
<keyword evidence="1 2" id="KW-0597">Phosphoprotein</keyword>
<evidence type="ECO:0000313" key="5">
    <source>
        <dbReference type="Proteomes" id="UP000433652"/>
    </source>
</evidence>
<proteinExistence type="predicted"/>
<dbReference type="EMBL" id="WTYM01000023">
    <property type="protein sequence ID" value="MXO58394.1"/>
    <property type="molecule type" value="Genomic_DNA"/>
</dbReference>
<accession>A0A6I4SRA2</accession>
<dbReference type="SMART" id="SM00448">
    <property type="entry name" value="REC"/>
    <property type="match status" value="1"/>
</dbReference>
<dbReference type="PROSITE" id="PS50110">
    <property type="entry name" value="RESPONSE_REGULATORY"/>
    <property type="match status" value="1"/>
</dbReference>
<dbReference type="InterPro" id="IPR001789">
    <property type="entry name" value="Sig_transdc_resp-reg_receiver"/>
</dbReference>
<evidence type="ECO:0000313" key="4">
    <source>
        <dbReference type="EMBL" id="MXO58394.1"/>
    </source>
</evidence>
<dbReference type="Pfam" id="PF00072">
    <property type="entry name" value="Response_reg"/>
    <property type="match status" value="1"/>
</dbReference>
<protein>
    <submittedName>
        <fullName evidence="4">Response regulator</fullName>
    </submittedName>
</protein>
<evidence type="ECO:0000259" key="3">
    <source>
        <dbReference type="PROSITE" id="PS50110"/>
    </source>
</evidence>
<evidence type="ECO:0000256" key="1">
    <source>
        <dbReference type="ARBA" id="ARBA00022553"/>
    </source>
</evidence>
<dbReference type="SUPFAM" id="SSF52172">
    <property type="entry name" value="CheY-like"/>
    <property type="match status" value="1"/>
</dbReference>
<dbReference type="GO" id="GO:0000160">
    <property type="term" value="P:phosphorelay signal transduction system"/>
    <property type="evidence" value="ECO:0007669"/>
    <property type="project" value="InterPro"/>
</dbReference>
<dbReference type="InterPro" id="IPR050595">
    <property type="entry name" value="Bact_response_regulator"/>
</dbReference>
<comment type="caution">
    <text evidence="4">The sequence shown here is derived from an EMBL/GenBank/DDBJ whole genome shotgun (WGS) entry which is preliminary data.</text>
</comment>
<feature type="modified residue" description="4-aspartylphosphate" evidence="2">
    <location>
        <position position="80"/>
    </location>
</feature>
<dbReference type="PANTHER" id="PTHR44591">
    <property type="entry name" value="STRESS RESPONSE REGULATOR PROTEIN 1"/>
    <property type="match status" value="1"/>
</dbReference>
<dbReference type="OrthoDB" id="9786548at2"/>
<sequence length="176" mass="19481">MRSPGLAPCQHGCASRGPRFNGNNGGREVAFILIVDSDATGAERAADALIAAGYACGWVCNAKQAHTLLRWREPELILLDEDMPGQKEGSLLRELRSTEPCRDTPIILLSTTAGNGNSEQLLPCAAHDHIRKPFDPRFLVWRVNHAIDTVEAKPKREQAREWLAQKFESTQRRSIG</sequence>
<gene>
    <name evidence="4" type="ORF">GRI89_02385</name>
</gene>
<dbReference type="PANTHER" id="PTHR44591:SF3">
    <property type="entry name" value="RESPONSE REGULATORY DOMAIN-CONTAINING PROTEIN"/>
    <property type="match status" value="1"/>
</dbReference>
<organism evidence="4 5">
    <name type="scientific">Croceibacterium salegens</name>
    <dbReference type="NCBI Taxonomy" id="1737568"/>
    <lineage>
        <taxon>Bacteria</taxon>
        <taxon>Pseudomonadati</taxon>
        <taxon>Pseudomonadota</taxon>
        <taxon>Alphaproteobacteria</taxon>
        <taxon>Sphingomonadales</taxon>
        <taxon>Erythrobacteraceae</taxon>
        <taxon>Croceibacterium</taxon>
    </lineage>
</organism>
<dbReference type="AlphaFoldDB" id="A0A6I4SRA2"/>
<reference evidence="4 5" key="1">
    <citation type="submission" date="2019-12" db="EMBL/GenBank/DDBJ databases">
        <title>Genomic-based taxomic classification of the family Erythrobacteraceae.</title>
        <authorList>
            <person name="Xu L."/>
        </authorList>
    </citation>
    <scope>NUCLEOTIDE SEQUENCE [LARGE SCALE GENOMIC DNA]</scope>
    <source>
        <strain evidence="4 5">MCCC 1K01500</strain>
    </source>
</reference>
<dbReference type="RefSeq" id="WP_159791875.1">
    <property type="nucleotide sequence ID" value="NZ_WTYM01000023.1"/>
</dbReference>
<dbReference type="InterPro" id="IPR011006">
    <property type="entry name" value="CheY-like_superfamily"/>
</dbReference>
<feature type="domain" description="Response regulatory" evidence="3">
    <location>
        <begin position="31"/>
        <end position="147"/>
    </location>
</feature>
<name>A0A6I4SRA2_9SPHN</name>
<dbReference type="Proteomes" id="UP000433652">
    <property type="component" value="Unassembled WGS sequence"/>
</dbReference>
<evidence type="ECO:0000256" key="2">
    <source>
        <dbReference type="PROSITE-ProRule" id="PRU00169"/>
    </source>
</evidence>